<dbReference type="Proteomes" id="UP000239735">
    <property type="component" value="Unassembled WGS sequence"/>
</dbReference>
<organism evidence="1 2">
    <name type="scientific">Candidatus Sulfuritelmatomonas gaucii</name>
    <dbReference type="NCBI Taxonomy" id="2043161"/>
    <lineage>
        <taxon>Bacteria</taxon>
        <taxon>Pseudomonadati</taxon>
        <taxon>Acidobacteriota</taxon>
        <taxon>Terriglobia</taxon>
        <taxon>Terriglobales</taxon>
        <taxon>Acidobacteriaceae</taxon>
        <taxon>Candidatus Sulfuritelmatomonas</taxon>
    </lineage>
</organism>
<sequence length="55" mass="6010">MGTGTQCLIFDTGPAMSQSVENKTQRLQYVGPDEAVHHKVISGLARTLSSRAHRQ</sequence>
<evidence type="ECO:0000313" key="1">
    <source>
        <dbReference type="EMBL" id="SPE26626.1"/>
    </source>
</evidence>
<name>A0A2N9LTR8_9BACT</name>
<protein>
    <submittedName>
        <fullName evidence="1">Uncharacterized protein</fullName>
    </submittedName>
</protein>
<evidence type="ECO:0000313" key="2">
    <source>
        <dbReference type="Proteomes" id="UP000239735"/>
    </source>
</evidence>
<gene>
    <name evidence="1" type="ORF">SBA5_550049</name>
</gene>
<dbReference type="EMBL" id="OKRB01000114">
    <property type="protein sequence ID" value="SPE26626.1"/>
    <property type="molecule type" value="Genomic_DNA"/>
</dbReference>
<proteinExistence type="predicted"/>
<accession>A0A2N9LTR8</accession>
<dbReference type="AlphaFoldDB" id="A0A2N9LTR8"/>
<reference evidence="2" key="1">
    <citation type="submission" date="2018-02" db="EMBL/GenBank/DDBJ databases">
        <authorList>
            <person name="Hausmann B."/>
        </authorList>
    </citation>
    <scope>NUCLEOTIDE SEQUENCE [LARGE SCALE GENOMIC DNA]</scope>
    <source>
        <strain evidence="2">Peat soil MAG SbA5</strain>
    </source>
</reference>